<dbReference type="AlphaFoldDB" id="A0AAD9E4V6"/>
<feature type="region of interest" description="Disordered" evidence="1">
    <location>
        <begin position="16"/>
        <end position="44"/>
    </location>
</feature>
<evidence type="ECO:0000313" key="3">
    <source>
        <dbReference type="Proteomes" id="UP001243330"/>
    </source>
</evidence>
<comment type="caution">
    <text evidence="2">The sequence shown here is derived from an EMBL/GenBank/DDBJ whole genome shotgun (WGS) entry which is preliminary data.</text>
</comment>
<dbReference type="EMBL" id="JAQOWY010001084">
    <property type="protein sequence ID" value="KAK1837644.1"/>
    <property type="molecule type" value="Genomic_DNA"/>
</dbReference>
<proteinExistence type="predicted"/>
<organism evidence="2 3">
    <name type="scientific">Colletotrichum chrysophilum</name>
    <dbReference type="NCBI Taxonomy" id="1836956"/>
    <lineage>
        <taxon>Eukaryota</taxon>
        <taxon>Fungi</taxon>
        <taxon>Dikarya</taxon>
        <taxon>Ascomycota</taxon>
        <taxon>Pezizomycotina</taxon>
        <taxon>Sordariomycetes</taxon>
        <taxon>Hypocreomycetidae</taxon>
        <taxon>Glomerellales</taxon>
        <taxon>Glomerellaceae</taxon>
        <taxon>Colletotrichum</taxon>
        <taxon>Colletotrichum gloeosporioides species complex</taxon>
    </lineage>
</organism>
<dbReference type="Proteomes" id="UP001243330">
    <property type="component" value="Unassembled WGS sequence"/>
</dbReference>
<protein>
    <submittedName>
        <fullName evidence="2">Uncharacterized protein</fullName>
    </submittedName>
</protein>
<keyword evidence="3" id="KW-1185">Reference proteome</keyword>
<reference evidence="2" key="1">
    <citation type="submission" date="2023-01" db="EMBL/GenBank/DDBJ databases">
        <title>Colletotrichum chrysophilum M932 genome sequence.</title>
        <authorList>
            <person name="Baroncelli R."/>
        </authorList>
    </citation>
    <scope>NUCLEOTIDE SEQUENCE</scope>
    <source>
        <strain evidence="2">M932</strain>
    </source>
</reference>
<gene>
    <name evidence="2" type="ORF">CCHR01_19733</name>
</gene>
<evidence type="ECO:0000256" key="1">
    <source>
        <dbReference type="SAM" id="MobiDB-lite"/>
    </source>
</evidence>
<name>A0AAD9E4V6_9PEZI</name>
<accession>A0AAD9E4V6</accession>
<evidence type="ECO:0000313" key="2">
    <source>
        <dbReference type="EMBL" id="KAK1837644.1"/>
    </source>
</evidence>
<sequence length="222" mass="24235">MRWMCAPAEAARCDGLGGGSGAAAARSGVQNESRREKVVGKKRQTSQVKYDVAEDDFKKGEGAREKRKWVGGGAHSDTSTPTFNHVHTSMSMSLPGPVSRLVFSLFLDAHTHAHVHRPPPFPRPGSFVFLFLPSNSECDRCCLLIAHVPQDGLIQIASSGYFTLLPLAQEHVFHVATASCDFRQVLRSYRARSERASTSPIPPACEKRWDESGAVFPALCAD</sequence>